<dbReference type="GO" id="GO:0098027">
    <property type="term" value="C:virus tail, sheath"/>
    <property type="evidence" value="ECO:0007669"/>
    <property type="project" value="UniProtKB-KW"/>
</dbReference>
<dbReference type="PANTHER" id="PTHR35861">
    <property type="match status" value="1"/>
</dbReference>
<reference evidence="12" key="1">
    <citation type="submission" date="2020-05" db="EMBL/GenBank/DDBJ databases">
        <authorList>
            <person name="Chiriac C."/>
            <person name="Salcher M."/>
            <person name="Ghai R."/>
            <person name="Kavagutti S V."/>
        </authorList>
    </citation>
    <scope>NUCLEOTIDE SEQUENCE</scope>
</reference>
<keyword evidence="5" id="KW-1229">Viral tail sheath protein</keyword>
<evidence type="ECO:0000313" key="9">
    <source>
        <dbReference type="EMBL" id="CAB4164086.1"/>
    </source>
</evidence>
<dbReference type="GO" id="GO:0099000">
    <property type="term" value="P:symbiont genome ejection through host cell envelope, contractile tail mechanism"/>
    <property type="evidence" value="ECO:0007669"/>
    <property type="project" value="UniProtKB-KW"/>
</dbReference>
<evidence type="ECO:0000256" key="3">
    <source>
        <dbReference type="ARBA" id="ARBA00022732"/>
    </source>
</evidence>
<evidence type="ECO:0000256" key="2">
    <source>
        <dbReference type="ARBA" id="ARBA00022595"/>
    </source>
</evidence>
<keyword evidence="3" id="KW-1227">Viral tail protein</keyword>
<keyword evidence="4" id="KW-1242">Viral contractile tail ejection system</keyword>
<keyword evidence="2" id="KW-1162">Viral penetration into host cytoplasm</keyword>
<evidence type="ECO:0000313" key="12">
    <source>
        <dbReference type="EMBL" id="CAB4221016.1"/>
    </source>
</evidence>
<keyword evidence="6" id="KW-1171">Viral genome ejection through host cell envelope</keyword>
<dbReference type="InterPro" id="IPR020287">
    <property type="entry name" value="Tail_sheath_C"/>
</dbReference>
<dbReference type="EMBL" id="LR796776">
    <property type="protein sequence ID" value="CAB4165674.1"/>
    <property type="molecule type" value="Genomic_DNA"/>
</dbReference>
<evidence type="ECO:0000256" key="4">
    <source>
        <dbReference type="ARBA" id="ARBA00022766"/>
    </source>
</evidence>
<gene>
    <name evidence="11" type="ORF">UFOVP1146_22</name>
    <name evidence="12" type="ORF">UFOVP1638_123</name>
    <name evidence="9" type="ORF">UFOVP812_355</name>
    <name evidence="10" type="ORF">UFOVP818_210</name>
</gene>
<evidence type="ECO:0000256" key="6">
    <source>
        <dbReference type="ARBA" id="ARBA00023009"/>
    </source>
</evidence>
<dbReference type="PANTHER" id="PTHR35861:SF1">
    <property type="entry name" value="PHAGE TAIL SHEATH PROTEIN"/>
    <property type="match status" value="1"/>
</dbReference>
<evidence type="ECO:0000313" key="11">
    <source>
        <dbReference type="EMBL" id="CAB4186660.1"/>
    </source>
</evidence>
<dbReference type="Gene3D" id="3.40.50.11780">
    <property type="match status" value="1"/>
</dbReference>
<dbReference type="EMBL" id="LR797099">
    <property type="protein sequence ID" value="CAB4186660.1"/>
    <property type="molecule type" value="Genomic_DNA"/>
</dbReference>
<evidence type="ECO:0000256" key="5">
    <source>
        <dbReference type="ARBA" id="ARBA00023003"/>
    </source>
</evidence>
<dbReference type="InterPro" id="IPR052042">
    <property type="entry name" value="Tail_sheath_structural"/>
</dbReference>
<keyword evidence="5" id="KW-0946">Virion</keyword>
<dbReference type="Pfam" id="PF17482">
    <property type="entry name" value="Phage_sheath_1C"/>
    <property type="match status" value="1"/>
</dbReference>
<dbReference type="EMBL" id="LR796758">
    <property type="protein sequence ID" value="CAB4164086.1"/>
    <property type="molecule type" value="Genomic_DNA"/>
</dbReference>
<organism evidence="12">
    <name type="scientific">uncultured Caudovirales phage</name>
    <dbReference type="NCBI Taxonomy" id="2100421"/>
    <lineage>
        <taxon>Viruses</taxon>
        <taxon>Duplodnaviria</taxon>
        <taxon>Heunggongvirae</taxon>
        <taxon>Uroviricota</taxon>
        <taxon>Caudoviricetes</taxon>
        <taxon>Peduoviridae</taxon>
        <taxon>Maltschvirus</taxon>
        <taxon>Maltschvirus maltsch</taxon>
    </lineage>
</organism>
<name>A0A6J5T170_9CAUD</name>
<comment type="similarity">
    <text evidence="1">Belongs to the myoviridae tail sheath protein family.</text>
</comment>
<proteinExistence type="inferred from homology"/>
<evidence type="ECO:0000256" key="1">
    <source>
        <dbReference type="ARBA" id="ARBA00008005"/>
    </source>
</evidence>
<protein>
    <submittedName>
        <fullName evidence="12">Phage tail sheath C-terminal domain containing protein</fullName>
    </submittedName>
</protein>
<keyword evidence="7" id="KW-1160">Virus entry into host cell</keyword>
<dbReference type="EMBL" id="LR797502">
    <property type="protein sequence ID" value="CAB4221016.1"/>
    <property type="molecule type" value="Genomic_DNA"/>
</dbReference>
<feature type="domain" description="Tail sheath protein C-terminal" evidence="8">
    <location>
        <begin position="993"/>
        <end position="1090"/>
    </location>
</feature>
<accession>A0A6J5T170</accession>
<evidence type="ECO:0000259" key="8">
    <source>
        <dbReference type="Pfam" id="PF17482"/>
    </source>
</evidence>
<sequence length="1109" mass="117217">MALTSPGVQVTLIDESQYIPAATNSVPYILLATAQNKVSGAGVGVAAGTLKANANKVYLITSQRDLSNTFGVPFFYKTTAGTPINGYELNEYGLLAAYSALGSTNRAYVQRADIDLTTLTASLTRPTGDAANGTYWLDTASTIWGLFQWNVTTSAFTNKVPIVITDTADVLLGGDAPLQSIGSIGDYAVSAIVVNNAANNTMYFKRGGPTTAQTSATALSALYNTWVQLGSDAWKTAWPTVSGTLAPTSLTAAQTIIINGTSVAVPAGPNNTVVKLSQAINTAAITGVYSAAIDGKLFIYADSTATADGSTANEGIVAIANGTGTTLATLGITPTSYYAPAFQASPNYTTPRWRSTDVQPEPTGSVWQKTTNVNLGANLVLKKYSTVLGSWVQQAVPIYTNGATAIYGLDPVGGGINIPVGTTYARLNPIGFNPDIAGFEIFERYAAGATIITGDDNTPGPFISGNTFLISATAPGSSSVATAVTATLAGTTAADFISAVSAAAVPYVSASINSAGAIVFEHSAGGIINLEAATGTPIATAGFNITIEGVTLFGNLLSLSNFTANPDFFSYTASTTEPDQDPADGSTWYYSTTSQVDIMIQDDGIWYGYQNVTNDVRGDNLSLTNAAGPIFSATAPTTQTNTAASALAYGDLWIDTTDLDNYPVINRWSLVSGVDQWVTLNNTDQTTENGVLFADARWAPNDTTNPITGDIPTIVSLLTSNYLDLDAPDPALYPQGMLLFNTRRSGYNVKSFQVDYFNATDYPDDILPTETNAWVTASGNKADGSPYMGRQAQRALIVAALKAGIDASIDIREEQREFNLMACPQYPELIPNMVELNNDRNQTCFVIGDTPLRLGPDTTALTDWSTNGSGAGIATQDGLSSNDEYLGVFYPSCQTTDLSGSEVVQPPSHMMIRTIIRSDAAAYPWLAPAGTRRGVIDNAARIGYVNATTGEFVTIGVRQALRDVLYNIDINPITFVPGIGITNFGNKTATAVSSAMNRINVARLVAFIRARLESIGKQFLFEPNDQITRNEIQNAISGLMNDLIAKRGIYDYLVVCDLTNNTPARIDANELYVDIAIEPVKAVEFIYIPLRLKNTGEIAASIAATAIAS</sequence>
<evidence type="ECO:0000313" key="10">
    <source>
        <dbReference type="EMBL" id="CAB4165674.1"/>
    </source>
</evidence>
<evidence type="ECO:0000256" key="7">
    <source>
        <dbReference type="ARBA" id="ARBA00023296"/>
    </source>
</evidence>